<dbReference type="EMBL" id="CP096983">
    <property type="protein sequence ID" value="URZ11007.1"/>
    <property type="molecule type" value="Genomic_DNA"/>
</dbReference>
<reference evidence="1 2" key="1">
    <citation type="submission" date="2022-04" db="EMBL/GenBank/DDBJ databases">
        <title>Genome sequence of C. roseum typestrain.</title>
        <authorList>
            <person name="Poehlein A."/>
            <person name="Schoch T."/>
            <person name="Duerre P."/>
            <person name="Daniel R."/>
        </authorList>
    </citation>
    <scope>NUCLEOTIDE SEQUENCE [LARGE SCALE GENOMIC DNA]</scope>
    <source>
        <strain evidence="1 2">DSM 7320</strain>
    </source>
</reference>
<dbReference type="STRING" id="84029.CROST_41900"/>
<keyword evidence="2" id="KW-1185">Reference proteome</keyword>
<accession>A0A1S8LRF4</accession>
<gene>
    <name evidence="1" type="ORF">CROST_017230</name>
</gene>
<dbReference type="RefSeq" id="WP_176091654.1">
    <property type="nucleotide sequence ID" value="NZ_CP096983.1"/>
</dbReference>
<proteinExistence type="predicted"/>
<organism evidence="1 2">
    <name type="scientific">Clostridium felsineum</name>
    <dbReference type="NCBI Taxonomy" id="36839"/>
    <lineage>
        <taxon>Bacteria</taxon>
        <taxon>Bacillati</taxon>
        <taxon>Bacillota</taxon>
        <taxon>Clostridia</taxon>
        <taxon>Eubacteriales</taxon>
        <taxon>Clostridiaceae</taxon>
        <taxon>Clostridium</taxon>
    </lineage>
</organism>
<name>A0A1S8LRF4_9CLOT</name>
<dbReference type="Proteomes" id="UP000190951">
    <property type="component" value="Chromosome"/>
</dbReference>
<sequence>MRVLKINIFEKEDKIKDTNRKKTTLPKGVCVSEAQKLNKQVLRLLHII</sequence>
<dbReference type="KEGG" id="crw:CROST_017230"/>
<evidence type="ECO:0000313" key="1">
    <source>
        <dbReference type="EMBL" id="URZ11007.1"/>
    </source>
</evidence>
<protein>
    <submittedName>
        <fullName evidence="1">Uncharacterized protein</fullName>
    </submittedName>
</protein>
<evidence type="ECO:0000313" key="2">
    <source>
        <dbReference type="Proteomes" id="UP000190951"/>
    </source>
</evidence>
<dbReference type="AlphaFoldDB" id="A0A1S8LRF4"/>